<dbReference type="NCBIfam" id="TIGR00525">
    <property type="entry name" value="folB"/>
    <property type="match status" value="1"/>
</dbReference>
<name>C6M7V9_NEISI</name>
<dbReference type="PANTHER" id="PTHR42844">
    <property type="entry name" value="DIHYDRONEOPTERIN ALDOLASE 1-RELATED"/>
    <property type="match status" value="1"/>
</dbReference>
<dbReference type="STRING" id="490.A6J88_06805"/>
<evidence type="ECO:0000313" key="10">
    <source>
        <dbReference type="EMBL" id="EET43683.1"/>
    </source>
</evidence>
<comment type="catalytic activity">
    <reaction evidence="2 8">
        <text>7,8-dihydroneopterin = 6-hydroxymethyl-7,8-dihydropterin + glycolaldehyde</text>
        <dbReference type="Rhea" id="RHEA:10540"/>
        <dbReference type="ChEBI" id="CHEBI:17001"/>
        <dbReference type="ChEBI" id="CHEBI:17071"/>
        <dbReference type="ChEBI" id="CHEBI:44841"/>
        <dbReference type="EC" id="4.1.2.25"/>
    </reaction>
</comment>
<keyword evidence="6" id="KW-0413">Isomerase</keyword>
<organism evidence="10 11">
    <name type="scientific">Neisseria sicca ATCC 29256</name>
    <dbReference type="NCBI Taxonomy" id="547045"/>
    <lineage>
        <taxon>Bacteria</taxon>
        <taxon>Pseudomonadati</taxon>
        <taxon>Pseudomonadota</taxon>
        <taxon>Betaproteobacteria</taxon>
        <taxon>Neisseriales</taxon>
        <taxon>Neisseriaceae</taxon>
        <taxon>Neisseria</taxon>
    </lineage>
</organism>
<dbReference type="AlphaFoldDB" id="C6M7V9"/>
<dbReference type="InterPro" id="IPR006156">
    <property type="entry name" value="Dihydroneopterin_aldolase"/>
</dbReference>
<proteinExistence type="inferred from homology"/>
<keyword evidence="7 8" id="KW-0456">Lyase</keyword>
<comment type="function">
    <text evidence="8">Catalyzes the conversion of 7,8-dihydroneopterin to 6-hydroxymethyl-7,8-dihydropterin.</text>
</comment>
<comment type="similarity">
    <text evidence="4 8">Belongs to the DHNA family.</text>
</comment>
<protein>
    <recommendedName>
        <fullName evidence="8">7,8-dihydroneopterin aldolase</fullName>
        <ecNumber evidence="8">4.1.2.25</ecNumber>
    </recommendedName>
</protein>
<accession>C6M7V9</accession>
<dbReference type="GO" id="GO:0046654">
    <property type="term" value="P:tetrahydrofolate biosynthetic process"/>
    <property type="evidence" value="ECO:0007669"/>
    <property type="project" value="UniProtKB-UniRule"/>
</dbReference>
<keyword evidence="11" id="KW-1185">Reference proteome</keyword>
<sequence length="133" mass="15099">MLYLKWDAHFIKKTGRQMDKIFLRGMKADTLIGVYDWERERPQTLILDLDIGIPEQSGQDDHIGNTVHYGEVCEAVRASLAEQSFLLLESLAEHIAKLILDNFGALSVRVKIIKPGILPDVKEVGIEIERSRV</sequence>
<dbReference type="SUPFAM" id="SSF55620">
    <property type="entry name" value="Tetrahydrobiopterin biosynthesis enzymes-like"/>
    <property type="match status" value="1"/>
</dbReference>
<dbReference type="SMART" id="SM00905">
    <property type="entry name" value="FolB"/>
    <property type="match status" value="1"/>
</dbReference>
<evidence type="ECO:0000256" key="1">
    <source>
        <dbReference type="ARBA" id="ARBA00000693"/>
    </source>
</evidence>
<dbReference type="NCBIfam" id="TIGR00526">
    <property type="entry name" value="folB_dom"/>
    <property type="match status" value="1"/>
</dbReference>
<dbReference type="GO" id="GO:0046656">
    <property type="term" value="P:folic acid biosynthetic process"/>
    <property type="evidence" value="ECO:0007669"/>
    <property type="project" value="UniProtKB-UniRule"/>
</dbReference>
<dbReference type="eggNOG" id="COG1539">
    <property type="taxonomic scope" value="Bacteria"/>
</dbReference>
<dbReference type="GO" id="GO:0005737">
    <property type="term" value="C:cytoplasm"/>
    <property type="evidence" value="ECO:0007669"/>
    <property type="project" value="TreeGrafter"/>
</dbReference>
<evidence type="ECO:0000259" key="9">
    <source>
        <dbReference type="SMART" id="SM00905"/>
    </source>
</evidence>
<gene>
    <name evidence="10" type="primary">folB</name>
    <name evidence="10" type="ORF">NEISICOT_02623</name>
</gene>
<evidence type="ECO:0000256" key="5">
    <source>
        <dbReference type="ARBA" id="ARBA00022909"/>
    </source>
</evidence>
<dbReference type="GO" id="GO:0004150">
    <property type="term" value="F:dihydroneopterin aldolase activity"/>
    <property type="evidence" value="ECO:0007669"/>
    <property type="project" value="UniProtKB-UniRule"/>
</dbReference>
<evidence type="ECO:0000313" key="11">
    <source>
        <dbReference type="Proteomes" id="UP000005365"/>
    </source>
</evidence>
<comment type="caution">
    <text evidence="10">The sequence shown here is derived from an EMBL/GenBank/DDBJ whole genome shotgun (WGS) entry which is preliminary data.</text>
</comment>
<dbReference type="FunFam" id="3.30.1130.10:FF:000002">
    <property type="entry name" value="7,8-dihydroneopterin aldolase"/>
    <property type="match status" value="1"/>
</dbReference>
<evidence type="ECO:0000256" key="2">
    <source>
        <dbReference type="ARBA" id="ARBA00001353"/>
    </source>
</evidence>
<dbReference type="InterPro" id="IPR043133">
    <property type="entry name" value="GTP-CH-I_C/QueF"/>
</dbReference>
<dbReference type="Proteomes" id="UP000005365">
    <property type="component" value="Unassembled WGS sequence"/>
</dbReference>
<dbReference type="InterPro" id="IPR006157">
    <property type="entry name" value="FolB_dom"/>
</dbReference>
<dbReference type="Pfam" id="PF02152">
    <property type="entry name" value="FolB"/>
    <property type="match status" value="1"/>
</dbReference>
<dbReference type="CDD" id="cd00534">
    <property type="entry name" value="DHNA_DHNTPE"/>
    <property type="match status" value="1"/>
</dbReference>
<dbReference type="PANTHER" id="PTHR42844:SF1">
    <property type="entry name" value="DIHYDRONEOPTERIN ALDOLASE 1-RELATED"/>
    <property type="match status" value="1"/>
</dbReference>
<feature type="domain" description="Dihydroneopterin aldolase/epimerase" evidence="9">
    <location>
        <begin position="21"/>
        <end position="130"/>
    </location>
</feature>
<evidence type="ECO:0000256" key="4">
    <source>
        <dbReference type="ARBA" id="ARBA00005708"/>
    </source>
</evidence>
<evidence type="ECO:0000256" key="3">
    <source>
        <dbReference type="ARBA" id="ARBA00005013"/>
    </source>
</evidence>
<evidence type="ECO:0000256" key="8">
    <source>
        <dbReference type="RuleBase" id="RU362079"/>
    </source>
</evidence>
<dbReference type="EMBL" id="ACKO02000017">
    <property type="protein sequence ID" value="EET43683.1"/>
    <property type="molecule type" value="Genomic_DNA"/>
</dbReference>
<comment type="catalytic activity">
    <reaction evidence="1">
        <text>7,8-dihydroneopterin = 7,8-dihydromonapterin</text>
        <dbReference type="Rhea" id="RHEA:45328"/>
        <dbReference type="ChEBI" id="CHEBI:17001"/>
        <dbReference type="ChEBI" id="CHEBI:71175"/>
        <dbReference type="EC" id="5.1.99.8"/>
    </reaction>
</comment>
<evidence type="ECO:0000256" key="6">
    <source>
        <dbReference type="ARBA" id="ARBA00023235"/>
    </source>
</evidence>
<comment type="pathway">
    <text evidence="3 8">Cofactor biosynthesis; tetrahydrofolate biosynthesis; 2-amino-4-hydroxy-6-hydroxymethyl-7,8-dihydropteridine diphosphate from 7,8-dihydroneopterin triphosphate: step 3/4.</text>
</comment>
<dbReference type="Gene3D" id="3.30.1130.10">
    <property type="match status" value="1"/>
</dbReference>
<reference evidence="10" key="1">
    <citation type="submission" date="2009-07" db="EMBL/GenBank/DDBJ databases">
        <authorList>
            <person name="Weinstock G."/>
            <person name="Sodergren E."/>
            <person name="Clifton S."/>
            <person name="Fulton L."/>
            <person name="Fulton B."/>
            <person name="Courtney L."/>
            <person name="Fronick C."/>
            <person name="Harrison M."/>
            <person name="Strong C."/>
            <person name="Farmer C."/>
            <person name="Delahaunty K."/>
            <person name="Markovic C."/>
            <person name="Hall O."/>
            <person name="Minx P."/>
            <person name="Tomlinson C."/>
            <person name="Mitreva M."/>
            <person name="Nelson J."/>
            <person name="Hou S."/>
            <person name="Wollam A."/>
            <person name="Pepin K.H."/>
            <person name="Johnson M."/>
            <person name="Bhonagiri V."/>
            <person name="Nash W.E."/>
            <person name="Warren W."/>
            <person name="Chinwalla A."/>
            <person name="Mardis E.R."/>
            <person name="Wilson R.K."/>
        </authorList>
    </citation>
    <scope>NUCLEOTIDE SEQUENCE [LARGE SCALE GENOMIC DNA]</scope>
    <source>
        <strain evidence="10">ATCC 29256</strain>
    </source>
</reference>
<keyword evidence="5 8" id="KW-0289">Folate biosynthesis</keyword>
<dbReference type="EC" id="4.1.2.25" evidence="8"/>
<dbReference type="GO" id="GO:0016853">
    <property type="term" value="F:isomerase activity"/>
    <property type="evidence" value="ECO:0007669"/>
    <property type="project" value="UniProtKB-KW"/>
</dbReference>
<evidence type="ECO:0000256" key="7">
    <source>
        <dbReference type="ARBA" id="ARBA00023239"/>
    </source>
</evidence>
<dbReference type="UniPathway" id="UPA00077">
    <property type="reaction ID" value="UER00154"/>
</dbReference>